<comment type="cofactor">
    <cofactor evidence="16">
        <name>Zn(2+)</name>
        <dbReference type="ChEBI" id="CHEBI:29105"/>
    </cofactor>
    <text evidence="16">Binds 1 zinc ion per subunit.</text>
</comment>
<evidence type="ECO:0000256" key="13">
    <source>
        <dbReference type="ARBA" id="ARBA00022917"/>
    </source>
</evidence>
<keyword evidence="8 16" id="KW-0479">Metal-binding</keyword>
<dbReference type="FunFam" id="2.20.28.20:FF:000001">
    <property type="entry name" value="Methionine--tRNA ligase"/>
    <property type="match status" value="1"/>
</dbReference>
<dbReference type="Gene3D" id="2.20.28.20">
    <property type="entry name" value="Methionyl-tRNA synthetase, Zn-domain"/>
    <property type="match status" value="1"/>
</dbReference>
<feature type="binding site" evidence="16">
    <location>
        <position position="334"/>
    </location>
    <ligand>
        <name>ATP</name>
        <dbReference type="ChEBI" id="CHEBI:30616"/>
    </ligand>
</feature>
<evidence type="ECO:0000256" key="4">
    <source>
        <dbReference type="ARBA" id="ARBA00011738"/>
    </source>
</evidence>
<evidence type="ECO:0000256" key="12">
    <source>
        <dbReference type="ARBA" id="ARBA00022884"/>
    </source>
</evidence>
<dbReference type="GO" id="GO:0004825">
    <property type="term" value="F:methionine-tRNA ligase activity"/>
    <property type="evidence" value="ECO:0007669"/>
    <property type="project" value="UniProtKB-UniRule"/>
</dbReference>
<dbReference type="Proteomes" id="UP000189426">
    <property type="component" value="Unassembled WGS sequence"/>
</dbReference>
<dbReference type="PRINTS" id="PR01041">
    <property type="entry name" value="TRNASYNTHMET"/>
</dbReference>
<evidence type="ECO:0000256" key="11">
    <source>
        <dbReference type="ARBA" id="ARBA00022840"/>
    </source>
</evidence>
<dbReference type="AlphaFoldDB" id="A0A1V3IDL6"/>
<dbReference type="InterPro" id="IPR012340">
    <property type="entry name" value="NA-bd_OB-fold"/>
</dbReference>
<evidence type="ECO:0000259" key="17">
    <source>
        <dbReference type="PROSITE" id="PS50886"/>
    </source>
</evidence>
<comment type="function">
    <text evidence="1 16">Is required not only for elongation of protein synthesis but also for the initiation of all mRNA translation through initiator tRNA(fMet) aminoacylation.</text>
</comment>
<dbReference type="EC" id="6.1.1.10" evidence="16"/>
<evidence type="ECO:0000256" key="5">
    <source>
        <dbReference type="ARBA" id="ARBA00022490"/>
    </source>
</evidence>
<feature type="domain" description="TRNA-binding" evidence="17">
    <location>
        <begin position="580"/>
        <end position="682"/>
    </location>
</feature>
<dbReference type="PROSITE" id="PS50886">
    <property type="entry name" value="TRBD"/>
    <property type="match status" value="1"/>
</dbReference>
<dbReference type="InterPro" id="IPR023458">
    <property type="entry name" value="Met-tRNA_ligase_1"/>
</dbReference>
<evidence type="ECO:0000256" key="3">
    <source>
        <dbReference type="ARBA" id="ARBA00008258"/>
    </source>
</evidence>
<keyword evidence="12 16" id="KW-0694">RNA-binding</keyword>
<dbReference type="Pfam" id="PF01588">
    <property type="entry name" value="tRNA_bind"/>
    <property type="match status" value="1"/>
</dbReference>
<dbReference type="InterPro" id="IPR014758">
    <property type="entry name" value="Met-tRNA_synth"/>
</dbReference>
<evidence type="ECO:0000256" key="9">
    <source>
        <dbReference type="ARBA" id="ARBA00022741"/>
    </source>
</evidence>
<name>A0A1V3IDL6_9PAST</name>
<evidence type="ECO:0000256" key="6">
    <source>
        <dbReference type="ARBA" id="ARBA00022555"/>
    </source>
</evidence>
<dbReference type="InterPro" id="IPR009080">
    <property type="entry name" value="tRNAsynth_Ia_anticodon-bd"/>
</dbReference>
<evidence type="ECO:0000256" key="8">
    <source>
        <dbReference type="ARBA" id="ARBA00022723"/>
    </source>
</evidence>
<dbReference type="FunFam" id="2.40.50.140:FF:000042">
    <property type="entry name" value="Methionine--tRNA ligase"/>
    <property type="match status" value="1"/>
</dbReference>
<keyword evidence="6 16" id="KW-0820">tRNA-binding</keyword>
<dbReference type="SUPFAM" id="SSF52374">
    <property type="entry name" value="Nucleotidylyl transferase"/>
    <property type="match status" value="1"/>
</dbReference>
<evidence type="ECO:0000313" key="18">
    <source>
        <dbReference type="EMBL" id="OOF38574.1"/>
    </source>
</evidence>
<dbReference type="InterPro" id="IPR041872">
    <property type="entry name" value="Anticodon_Met"/>
</dbReference>
<gene>
    <name evidence="16 18" type="primary">metG</name>
    <name evidence="18" type="ORF">BKK47_08855</name>
</gene>
<dbReference type="EMBL" id="MLHG01000058">
    <property type="protein sequence ID" value="OOF38574.1"/>
    <property type="molecule type" value="Genomic_DNA"/>
</dbReference>
<dbReference type="GO" id="GO:0005524">
    <property type="term" value="F:ATP binding"/>
    <property type="evidence" value="ECO:0007669"/>
    <property type="project" value="UniProtKB-UniRule"/>
</dbReference>
<dbReference type="GO" id="GO:0006431">
    <property type="term" value="P:methionyl-tRNA aminoacylation"/>
    <property type="evidence" value="ECO:0007669"/>
    <property type="project" value="UniProtKB-UniRule"/>
</dbReference>
<evidence type="ECO:0000256" key="15">
    <source>
        <dbReference type="ARBA" id="ARBA00047364"/>
    </source>
</evidence>
<dbReference type="NCBIfam" id="TIGR00399">
    <property type="entry name" value="metG_C_term"/>
    <property type="match status" value="1"/>
</dbReference>
<keyword evidence="11 16" id="KW-0067">ATP-binding</keyword>
<comment type="subunit">
    <text evidence="4 16">Homodimer.</text>
</comment>
<dbReference type="InterPro" id="IPR014729">
    <property type="entry name" value="Rossmann-like_a/b/a_fold"/>
</dbReference>
<dbReference type="STRING" id="1908257.BKK47_08855"/>
<keyword evidence="10 16" id="KW-0862">Zinc</keyword>
<organism evidence="18 19">
    <name type="scientific">Rodentibacter mrazii</name>
    <dbReference type="NCBI Taxonomy" id="1908257"/>
    <lineage>
        <taxon>Bacteria</taxon>
        <taxon>Pseudomonadati</taxon>
        <taxon>Pseudomonadota</taxon>
        <taxon>Gammaproteobacteria</taxon>
        <taxon>Pasteurellales</taxon>
        <taxon>Pasteurellaceae</taxon>
        <taxon>Rodentibacter</taxon>
    </lineage>
</organism>
<dbReference type="SUPFAM" id="SSF47323">
    <property type="entry name" value="Anticodon-binding domain of a subclass of class I aminoacyl-tRNA synthetases"/>
    <property type="match status" value="1"/>
</dbReference>
<feature type="binding site" evidence="16">
    <location>
        <position position="146"/>
    </location>
    <ligand>
        <name>Zn(2+)</name>
        <dbReference type="ChEBI" id="CHEBI:29105"/>
    </ligand>
</feature>
<dbReference type="InterPro" id="IPR001412">
    <property type="entry name" value="aa-tRNA-synth_I_CS"/>
</dbReference>
<dbReference type="CDD" id="cd07957">
    <property type="entry name" value="Anticodon_Ia_Met"/>
    <property type="match status" value="1"/>
</dbReference>
<keyword evidence="13 16" id="KW-0648">Protein biosynthesis</keyword>
<dbReference type="SUPFAM" id="SSF57770">
    <property type="entry name" value="Methionyl-tRNA synthetase (MetRS), Zn-domain"/>
    <property type="match status" value="1"/>
</dbReference>
<keyword evidence="5 16" id="KW-0963">Cytoplasm</keyword>
<dbReference type="InterPro" id="IPR004495">
    <property type="entry name" value="Met-tRNA-synth_bsu_C"/>
</dbReference>
<dbReference type="PANTHER" id="PTHR45765:SF1">
    <property type="entry name" value="METHIONINE--TRNA LIGASE, CYTOPLASMIC"/>
    <property type="match status" value="1"/>
</dbReference>
<sequence length="682" mass="77284">MTAQPRKILVTCALPYANGAIHLGHMLEHIQVDIWVRFQRMRGNKIYFVCADDAHGTPIMLNADKLGITPEELIAKAKADHIRDFAGFNISFDNYHSTHSEENKQITAEIYNKLKSKGFIKSKVIAQLYDPEKNMFLPDRFVKGTCPKCKAEDQYGDNCEVCASTYSPMDLINPRSAVSGATPIVKESEHFFFDLPAFENMLQEWTRSGSLQPEIANKMQEWFESGLQQWDISRDAPYFGFEIPEEKDKFFYVWLDAPIGYMAAFKNLCDREGIDFNTFWAENSEAELYHFIGKDIVYFHSLFWPAMLQGSGYRKPTNVFAHGYVTVDGAKMSKSRGTFIQASTYLNHIDPECLRYYYAAKLNNRIEDLDFNLDDFVQRVNTDIVNKLVNLASRNAGFITKCFEGKLADKLEDEALFAEFTAQAEQIATYYETREYNKAIREIMALTDKANKYIDEKAPWVIAKTEGKEAELQAVCSMGIELFRVLMAYLKPVLPKLAERTEAFLQSELHWDNIAQPLFAHQIAPFKSLFSRLEKKQIDAVVEETKKLFAESNKVAEKTVAKSTALSNVEPIADTITIDDFAKLDLRVAKVLKCEAVPESNKLLRFELDLGDHTRQVFSGIKAAYSKPEELEGRFVIMVANLAPRKMKFGVSEGMILSAGSGGCDLFLLSADNGVTAGMQVK</sequence>
<evidence type="ECO:0000313" key="19">
    <source>
        <dbReference type="Proteomes" id="UP000189426"/>
    </source>
</evidence>
<dbReference type="RefSeq" id="WP_077494516.1">
    <property type="nucleotide sequence ID" value="NZ_MLHG01000058.1"/>
</dbReference>
<evidence type="ECO:0000256" key="10">
    <source>
        <dbReference type="ARBA" id="ARBA00022833"/>
    </source>
</evidence>
<dbReference type="GO" id="GO:0046872">
    <property type="term" value="F:metal ion binding"/>
    <property type="evidence" value="ECO:0007669"/>
    <property type="project" value="UniProtKB-KW"/>
</dbReference>
<dbReference type="Pfam" id="PF19303">
    <property type="entry name" value="Anticodon_3"/>
    <property type="match status" value="1"/>
</dbReference>
<dbReference type="PANTHER" id="PTHR45765">
    <property type="entry name" value="METHIONINE--TRNA LIGASE"/>
    <property type="match status" value="1"/>
</dbReference>
<reference evidence="18 19" key="1">
    <citation type="submission" date="2016-10" db="EMBL/GenBank/DDBJ databases">
        <title>Rodentibacter gen. nov. and new species.</title>
        <authorList>
            <person name="Christensen H."/>
        </authorList>
    </citation>
    <scope>NUCLEOTIDE SEQUENCE [LARGE SCALE GENOMIC DNA]</scope>
    <source>
        <strain evidence="18 19">Ppn418</strain>
    </source>
</reference>
<dbReference type="InterPro" id="IPR015413">
    <property type="entry name" value="Methionyl/Leucyl_tRNA_Synth"/>
</dbReference>
<keyword evidence="7 16" id="KW-0436">Ligase</keyword>
<evidence type="ECO:0000256" key="14">
    <source>
        <dbReference type="ARBA" id="ARBA00023146"/>
    </source>
</evidence>
<protein>
    <recommendedName>
        <fullName evidence="16">Methionine--tRNA ligase</fullName>
        <ecNumber evidence="16">6.1.1.10</ecNumber>
    </recommendedName>
    <alternativeName>
        <fullName evidence="16">Methionyl-tRNA synthetase</fullName>
        <shortName evidence="16">MetRS</shortName>
    </alternativeName>
</protein>
<comment type="similarity">
    <text evidence="3 16">Belongs to the class-I aminoacyl-tRNA synthetase family. MetG type 1 subfamily.</text>
</comment>
<keyword evidence="19" id="KW-1185">Reference proteome</keyword>
<feature type="short sequence motif" description="'HIGH' region" evidence="16">
    <location>
        <begin position="15"/>
        <end position="25"/>
    </location>
</feature>
<dbReference type="NCBIfam" id="TIGR00398">
    <property type="entry name" value="metG"/>
    <property type="match status" value="1"/>
</dbReference>
<dbReference type="SUPFAM" id="SSF50249">
    <property type="entry name" value="Nucleic acid-binding proteins"/>
    <property type="match status" value="1"/>
</dbReference>
<dbReference type="Gene3D" id="3.40.50.620">
    <property type="entry name" value="HUPs"/>
    <property type="match status" value="1"/>
</dbReference>
<comment type="caution">
    <text evidence="18">The sequence shown here is derived from an EMBL/GenBank/DDBJ whole genome shotgun (WGS) entry which is preliminary data.</text>
</comment>
<dbReference type="Pfam" id="PF09334">
    <property type="entry name" value="tRNA-synt_1g"/>
    <property type="match status" value="1"/>
</dbReference>
<evidence type="ECO:0000256" key="16">
    <source>
        <dbReference type="HAMAP-Rule" id="MF_00098"/>
    </source>
</evidence>
<comment type="subcellular location">
    <subcellularLocation>
        <location evidence="2 16">Cytoplasm</location>
    </subcellularLocation>
</comment>
<dbReference type="GO" id="GO:0005829">
    <property type="term" value="C:cytosol"/>
    <property type="evidence" value="ECO:0007669"/>
    <property type="project" value="TreeGrafter"/>
</dbReference>
<dbReference type="NCBIfam" id="NF001100">
    <property type="entry name" value="PRK00133.1"/>
    <property type="match status" value="1"/>
</dbReference>
<feature type="short sequence motif" description="'KMSKS' region" evidence="16">
    <location>
        <begin position="331"/>
        <end position="335"/>
    </location>
</feature>
<proteinExistence type="inferred from homology"/>
<dbReference type="CDD" id="cd00814">
    <property type="entry name" value="MetRS_core"/>
    <property type="match status" value="1"/>
</dbReference>
<dbReference type="GO" id="GO:0000049">
    <property type="term" value="F:tRNA binding"/>
    <property type="evidence" value="ECO:0007669"/>
    <property type="project" value="UniProtKB-UniRule"/>
</dbReference>
<dbReference type="CDD" id="cd02800">
    <property type="entry name" value="tRNA_bind_EcMetRS_like"/>
    <property type="match status" value="1"/>
</dbReference>
<feature type="binding site" evidence="16">
    <location>
        <position position="162"/>
    </location>
    <ligand>
        <name>Zn(2+)</name>
        <dbReference type="ChEBI" id="CHEBI:29105"/>
    </ligand>
</feature>
<dbReference type="InterPro" id="IPR029038">
    <property type="entry name" value="MetRS_Zn"/>
</dbReference>
<feature type="binding site" evidence="16">
    <location>
        <position position="159"/>
    </location>
    <ligand>
        <name>Zn(2+)</name>
        <dbReference type="ChEBI" id="CHEBI:29105"/>
    </ligand>
</feature>
<dbReference type="Gene3D" id="2.40.50.140">
    <property type="entry name" value="Nucleic acid-binding proteins"/>
    <property type="match status" value="1"/>
</dbReference>
<keyword evidence="9 16" id="KW-0547">Nucleotide-binding</keyword>
<evidence type="ECO:0000256" key="7">
    <source>
        <dbReference type="ARBA" id="ARBA00022598"/>
    </source>
</evidence>
<dbReference type="FunFam" id="1.10.730.10:FF:000005">
    <property type="entry name" value="Methionine--tRNA ligase"/>
    <property type="match status" value="1"/>
</dbReference>
<accession>A0A1V3IDL6</accession>
<keyword evidence="14 16" id="KW-0030">Aminoacyl-tRNA synthetase</keyword>
<feature type="binding site" evidence="16">
    <location>
        <position position="149"/>
    </location>
    <ligand>
        <name>Zn(2+)</name>
        <dbReference type="ChEBI" id="CHEBI:29105"/>
    </ligand>
</feature>
<dbReference type="HAMAP" id="MF_00098">
    <property type="entry name" value="Met_tRNA_synth_type1"/>
    <property type="match status" value="1"/>
</dbReference>
<dbReference type="PROSITE" id="PS00178">
    <property type="entry name" value="AA_TRNA_LIGASE_I"/>
    <property type="match status" value="1"/>
</dbReference>
<comment type="catalytic activity">
    <reaction evidence="15 16">
        <text>tRNA(Met) + L-methionine + ATP = L-methionyl-tRNA(Met) + AMP + diphosphate</text>
        <dbReference type="Rhea" id="RHEA:13481"/>
        <dbReference type="Rhea" id="RHEA-COMP:9667"/>
        <dbReference type="Rhea" id="RHEA-COMP:9698"/>
        <dbReference type="ChEBI" id="CHEBI:30616"/>
        <dbReference type="ChEBI" id="CHEBI:33019"/>
        <dbReference type="ChEBI" id="CHEBI:57844"/>
        <dbReference type="ChEBI" id="CHEBI:78442"/>
        <dbReference type="ChEBI" id="CHEBI:78530"/>
        <dbReference type="ChEBI" id="CHEBI:456215"/>
        <dbReference type="EC" id="6.1.1.10"/>
    </reaction>
</comment>
<dbReference type="Gene3D" id="1.10.730.10">
    <property type="entry name" value="Isoleucyl-tRNA Synthetase, Domain 1"/>
    <property type="match status" value="1"/>
</dbReference>
<evidence type="ECO:0000256" key="2">
    <source>
        <dbReference type="ARBA" id="ARBA00004496"/>
    </source>
</evidence>
<dbReference type="InterPro" id="IPR002547">
    <property type="entry name" value="tRNA-bd_dom"/>
</dbReference>
<dbReference type="InterPro" id="IPR033911">
    <property type="entry name" value="MetRS_core"/>
</dbReference>
<evidence type="ECO:0000256" key="1">
    <source>
        <dbReference type="ARBA" id="ARBA00003314"/>
    </source>
</evidence>